<dbReference type="AlphaFoldDB" id="M4B155"/>
<dbReference type="VEuPathDB" id="FungiDB:HpaG800002"/>
<dbReference type="EMBL" id="JH597776">
    <property type="status" value="NOT_ANNOTATED_CDS"/>
    <property type="molecule type" value="Genomic_DNA"/>
</dbReference>
<sequence>MRWSPRCNLLTMKPVRKDSVLRLRVYTPPTSFRGVVGVDRLQRLCRTPSLLA</sequence>
<name>M4B155_HYAAE</name>
<reference evidence="1" key="2">
    <citation type="submission" date="2015-06" db="UniProtKB">
        <authorList>
            <consortium name="EnsemblProtists"/>
        </authorList>
    </citation>
    <scope>IDENTIFICATION</scope>
    <source>
        <strain evidence="1">Emoy2</strain>
    </source>
</reference>
<dbReference type="Proteomes" id="UP000011713">
    <property type="component" value="Unassembled WGS sequence"/>
</dbReference>
<reference evidence="2" key="1">
    <citation type="journal article" date="2010" name="Science">
        <title>Signatures of adaptation to obligate biotrophy in the Hyaloperonospora arabidopsidis genome.</title>
        <authorList>
            <person name="Baxter L."/>
            <person name="Tripathy S."/>
            <person name="Ishaque N."/>
            <person name="Boot N."/>
            <person name="Cabral A."/>
            <person name="Kemen E."/>
            <person name="Thines M."/>
            <person name="Ah-Fong A."/>
            <person name="Anderson R."/>
            <person name="Badejoko W."/>
            <person name="Bittner-Eddy P."/>
            <person name="Boore J.L."/>
            <person name="Chibucos M.C."/>
            <person name="Coates M."/>
            <person name="Dehal P."/>
            <person name="Delehaunty K."/>
            <person name="Dong S."/>
            <person name="Downton P."/>
            <person name="Dumas B."/>
            <person name="Fabro G."/>
            <person name="Fronick C."/>
            <person name="Fuerstenberg S.I."/>
            <person name="Fulton L."/>
            <person name="Gaulin E."/>
            <person name="Govers F."/>
            <person name="Hughes L."/>
            <person name="Humphray S."/>
            <person name="Jiang R.H."/>
            <person name="Judelson H."/>
            <person name="Kamoun S."/>
            <person name="Kyung K."/>
            <person name="Meijer H."/>
            <person name="Minx P."/>
            <person name="Morris P."/>
            <person name="Nelson J."/>
            <person name="Phuntumart V."/>
            <person name="Qutob D."/>
            <person name="Rehmany A."/>
            <person name="Rougon-Cardoso A."/>
            <person name="Ryden P."/>
            <person name="Torto-Alalibo T."/>
            <person name="Studholme D."/>
            <person name="Wang Y."/>
            <person name="Win J."/>
            <person name="Wood J."/>
            <person name="Clifton S.W."/>
            <person name="Rogers J."/>
            <person name="Van den Ackerveken G."/>
            <person name="Jones J.D."/>
            <person name="McDowell J.M."/>
            <person name="Beynon J."/>
            <person name="Tyler B.M."/>
        </authorList>
    </citation>
    <scope>NUCLEOTIDE SEQUENCE [LARGE SCALE GENOMIC DNA]</scope>
    <source>
        <strain evidence="2">Emoy2</strain>
    </source>
</reference>
<evidence type="ECO:0000313" key="1">
    <source>
        <dbReference type="EnsemblProtists" id="HpaP800002"/>
    </source>
</evidence>
<dbReference type="HOGENOM" id="CLU_3091372_0_0_1"/>
<dbReference type="EMBL" id="CU694306">
    <property type="status" value="NOT_ANNOTATED_CDS"/>
    <property type="molecule type" value="Genomic_DNA"/>
</dbReference>
<protein>
    <submittedName>
        <fullName evidence="1">Uncharacterized protein</fullName>
    </submittedName>
</protein>
<dbReference type="InParanoid" id="M4B155"/>
<organism evidence="1 2">
    <name type="scientific">Hyaloperonospora arabidopsidis (strain Emoy2)</name>
    <name type="common">Downy mildew agent</name>
    <name type="synonym">Peronospora arabidopsidis</name>
    <dbReference type="NCBI Taxonomy" id="559515"/>
    <lineage>
        <taxon>Eukaryota</taxon>
        <taxon>Sar</taxon>
        <taxon>Stramenopiles</taxon>
        <taxon>Oomycota</taxon>
        <taxon>Peronosporomycetes</taxon>
        <taxon>Peronosporales</taxon>
        <taxon>Peronosporaceae</taxon>
        <taxon>Hyaloperonospora</taxon>
    </lineage>
</organism>
<proteinExistence type="predicted"/>
<keyword evidence="2" id="KW-1185">Reference proteome</keyword>
<evidence type="ECO:0000313" key="2">
    <source>
        <dbReference type="Proteomes" id="UP000011713"/>
    </source>
</evidence>
<dbReference type="EnsemblProtists" id="HpaT812441">
    <property type="protein sequence ID" value="HpaP812441"/>
    <property type="gene ID" value="HpaG812441"/>
</dbReference>
<accession>M4B155</accession>
<dbReference type="VEuPathDB" id="FungiDB:HpaG812441"/>
<dbReference type="EnsemblProtists" id="HpaT800002">
    <property type="protein sequence ID" value="HpaP800002"/>
    <property type="gene ID" value="HpaG800002"/>
</dbReference>